<feature type="region of interest" description="Disordered" evidence="1">
    <location>
        <begin position="89"/>
        <end position="112"/>
    </location>
</feature>
<organism evidence="2 3">
    <name type="scientific">Limosilactobacillus fermentum</name>
    <name type="common">Lactobacillus fermentum</name>
    <dbReference type="NCBI Taxonomy" id="1613"/>
    <lineage>
        <taxon>Bacteria</taxon>
        <taxon>Bacillati</taxon>
        <taxon>Bacillota</taxon>
        <taxon>Bacilli</taxon>
        <taxon>Lactobacillales</taxon>
        <taxon>Lactobacillaceae</taxon>
        <taxon>Limosilactobacillus</taxon>
    </lineage>
</organism>
<evidence type="ECO:0000313" key="3">
    <source>
        <dbReference type="Proteomes" id="UP001218104"/>
    </source>
</evidence>
<dbReference type="AlphaFoldDB" id="A0AAJ6D1J1"/>
<protein>
    <submittedName>
        <fullName evidence="2">Uncharacterized protein</fullName>
    </submittedName>
</protein>
<reference evidence="2" key="1">
    <citation type="submission" date="2023-04" db="EMBL/GenBank/DDBJ databases">
        <title>Genomic of Limosilactobacillus fermentum MSJK0025.</title>
        <authorList>
            <person name="Yang S."/>
        </authorList>
    </citation>
    <scope>NUCLEOTIDE SEQUENCE</scope>
    <source>
        <strain evidence="2">MSJK0025</strain>
    </source>
</reference>
<accession>A0AAJ6D1J1</accession>
<evidence type="ECO:0000313" key="2">
    <source>
        <dbReference type="EMBL" id="WFR89212.1"/>
    </source>
</evidence>
<sequence length="112" mass="12670">MFYQNYDEVHGEDRWGMVGKVGDPFREDCLLAAPCYKCHRQPLVIAERNWEATNNDDSQQYQILVACTHCGAVDEFTVNQGREGVLSQLKHSHQRVSVNDVKAESQEGEGGK</sequence>
<name>A0AAJ6D1J1_LIMFE</name>
<evidence type="ECO:0000256" key="1">
    <source>
        <dbReference type="SAM" id="MobiDB-lite"/>
    </source>
</evidence>
<dbReference type="EMBL" id="CP121468">
    <property type="protein sequence ID" value="WFR89212.1"/>
    <property type="molecule type" value="Genomic_DNA"/>
</dbReference>
<dbReference type="Proteomes" id="UP001218104">
    <property type="component" value="Chromosome"/>
</dbReference>
<gene>
    <name evidence="2" type="ORF">P8634_00070</name>
</gene>
<feature type="compositionally biased region" description="Basic and acidic residues" evidence="1">
    <location>
        <begin position="101"/>
        <end position="112"/>
    </location>
</feature>
<dbReference type="RefSeq" id="WP_108458364.1">
    <property type="nucleotide sequence ID" value="NZ_CP053314.1"/>
</dbReference>
<proteinExistence type="predicted"/>